<dbReference type="InterPro" id="IPR050582">
    <property type="entry name" value="HAD-like_SerB"/>
</dbReference>
<evidence type="ECO:0000256" key="1">
    <source>
        <dbReference type="ARBA" id="ARBA00022723"/>
    </source>
</evidence>
<evidence type="ECO:0000256" key="2">
    <source>
        <dbReference type="ARBA" id="ARBA00022801"/>
    </source>
</evidence>
<dbReference type="NCBIfam" id="TIGR01488">
    <property type="entry name" value="HAD-SF-IB"/>
    <property type="match status" value="1"/>
</dbReference>
<dbReference type="Pfam" id="PF12710">
    <property type="entry name" value="HAD"/>
    <property type="match status" value="1"/>
</dbReference>
<sequence>MSRNRYAFFDVDETLIDQKSMFTFRAFYLRERLGPVRGALADWLAQRHLRALLRQGRERNEVNRAYYRAFRGHDRNALAASARRWFAQASTQPGFYIAPVLRALRRHQADGVQPVFVSGSALEIIQPLADALGVHYLLVNRMAVEQGRYTGELLAPQTIGAGKREAVDAFLAAHGASGAQCYGYGDHQSDLPLLEAVGHPTVVAHELSMLTLANERGWPVLIPHPTM</sequence>
<dbReference type="GO" id="GO:0046872">
    <property type="term" value="F:metal ion binding"/>
    <property type="evidence" value="ECO:0007669"/>
    <property type="project" value="UniProtKB-KW"/>
</dbReference>
<dbReference type="AlphaFoldDB" id="A0A7W2EJW9"/>
<keyword evidence="5" id="KW-1185">Reference proteome</keyword>
<dbReference type="CDD" id="cd02612">
    <property type="entry name" value="HAD_PGPPase"/>
    <property type="match status" value="1"/>
</dbReference>
<keyword evidence="3" id="KW-0460">Magnesium</keyword>
<dbReference type="EMBL" id="JACEZS010000016">
    <property type="protein sequence ID" value="MBA5607258.1"/>
    <property type="molecule type" value="Genomic_DNA"/>
</dbReference>
<dbReference type="RefSeq" id="WP_182219484.1">
    <property type="nucleotide sequence ID" value="NZ_JACEZS010000016.1"/>
</dbReference>
<evidence type="ECO:0000256" key="3">
    <source>
        <dbReference type="ARBA" id="ARBA00022842"/>
    </source>
</evidence>
<protein>
    <submittedName>
        <fullName evidence="4">HAD family hydrolase</fullName>
    </submittedName>
</protein>
<dbReference type="Gene3D" id="3.40.50.1000">
    <property type="entry name" value="HAD superfamily/HAD-like"/>
    <property type="match status" value="1"/>
</dbReference>
<keyword evidence="1" id="KW-0479">Metal-binding</keyword>
<dbReference type="InterPro" id="IPR006385">
    <property type="entry name" value="HAD_hydro_SerB1"/>
</dbReference>
<dbReference type="InterPro" id="IPR036412">
    <property type="entry name" value="HAD-like_sf"/>
</dbReference>
<dbReference type="Gene3D" id="1.20.1440.100">
    <property type="entry name" value="SG protein - dephosphorylation function"/>
    <property type="match status" value="1"/>
</dbReference>
<evidence type="ECO:0000313" key="4">
    <source>
        <dbReference type="EMBL" id="MBA5607258.1"/>
    </source>
</evidence>
<proteinExistence type="predicted"/>
<organism evidence="4 5">
    <name type="scientific">Rugamonas fusca</name>
    <dbReference type="NCBI Taxonomy" id="2758568"/>
    <lineage>
        <taxon>Bacteria</taxon>
        <taxon>Pseudomonadati</taxon>
        <taxon>Pseudomonadota</taxon>
        <taxon>Betaproteobacteria</taxon>
        <taxon>Burkholderiales</taxon>
        <taxon>Oxalobacteraceae</taxon>
        <taxon>Telluria group</taxon>
        <taxon>Rugamonas</taxon>
    </lineage>
</organism>
<dbReference type="InterPro" id="IPR023214">
    <property type="entry name" value="HAD_sf"/>
</dbReference>
<accession>A0A7W2EJW9</accession>
<gene>
    <name evidence="4" type="ORF">H3H36_18025</name>
</gene>
<dbReference type="PANTHER" id="PTHR43344:SF13">
    <property type="entry name" value="PHOSPHATASE RV3661-RELATED"/>
    <property type="match status" value="1"/>
</dbReference>
<dbReference type="SUPFAM" id="SSF56784">
    <property type="entry name" value="HAD-like"/>
    <property type="match status" value="1"/>
</dbReference>
<dbReference type="PANTHER" id="PTHR43344">
    <property type="entry name" value="PHOSPHOSERINE PHOSPHATASE"/>
    <property type="match status" value="1"/>
</dbReference>
<dbReference type="NCBIfam" id="TIGR01490">
    <property type="entry name" value="HAD-SF-IB-hyp1"/>
    <property type="match status" value="1"/>
</dbReference>
<evidence type="ECO:0000313" key="5">
    <source>
        <dbReference type="Proteomes" id="UP000566711"/>
    </source>
</evidence>
<dbReference type="Proteomes" id="UP000566711">
    <property type="component" value="Unassembled WGS sequence"/>
</dbReference>
<comment type="caution">
    <text evidence="4">The sequence shown here is derived from an EMBL/GenBank/DDBJ whole genome shotgun (WGS) entry which is preliminary data.</text>
</comment>
<dbReference type="GO" id="GO:0016787">
    <property type="term" value="F:hydrolase activity"/>
    <property type="evidence" value="ECO:0007669"/>
    <property type="project" value="UniProtKB-KW"/>
</dbReference>
<name>A0A7W2EJW9_9BURK</name>
<keyword evidence="2 4" id="KW-0378">Hydrolase</keyword>
<reference evidence="4 5" key="1">
    <citation type="submission" date="2020-07" db="EMBL/GenBank/DDBJ databases">
        <title>Novel species isolated from subtropical streams in China.</title>
        <authorList>
            <person name="Lu H."/>
        </authorList>
    </citation>
    <scope>NUCLEOTIDE SEQUENCE [LARGE SCALE GENOMIC DNA]</scope>
    <source>
        <strain evidence="4 5">FT3S</strain>
    </source>
</reference>